<feature type="transmembrane region" description="Helical" evidence="1">
    <location>
        <begin position="114"/>
        <end position="132"/>
    </location>
</feature>
<evidence type="ECO:0000256" key="1">
    <source>
        <dbReference type="SAM" id="Phobius"/>
    </source>
</evidence>
<feature type="transmembrane region" description="Helical" evidence="1">
    <location>
        <begin position="138"/>
        <end position="156"/>
    </location>
</feature>
<dbReference type="EMBL" id="QKWJ01000001">
    <property type="protein sequence ID" value="RDK12133.1"/>
    <property type="molecule type" value="Genomic_DNA"/>
</dbReference>
<keyword evidence="1" id="KW-0812">Transmembrane</keyword>
<sequence length="380" mass="43247">MMFYLVVFALLWFALYYSAAKGEISEPLEVMALVVFVLIAGQRFETGNDWLVYRDHYIALQNFGLEGGNSEQFPVFEPLYVLLVWMAGRLFDFQTFLLLVALFNGIVLYRFAKAWRVSFLGVFAIYYAWLYLATQMATIRHSLAISFALLALIAIFKSRKLLAFVLLLVASGMHLFSLAFFALFVLFKRSLSIGWVLASLVGGFVAVYIVLFAVSAGLLSWLPFSEKIALYADVAAVGQLSAGSLAYIALNLAFLFWLMRDFGDDIQSRVAKWSVFYLLFFQIALWMLPVFWNRVQIFTLIIQACVLSKYLIERQRMLTLAGVCVLSLAMLIKFLADPAYISYIPYQSYWVDVLLPGTVRSDGEKRFYEAIDANRERGAK</sequence>
<dbReference type="Pfam" id="PF14897">
    <property type="entry name" value="EpsG"/>
    <property type="match status" value="1"/>
</dbReference>
<dbReference type="AlphaFoldDB" id="A0A370P2R0"/>
<proteinExistence type="predicted"/>
<feature type="transmembrane region" description="Helical" evidence="1">
    <location>
        <begin position="193"/>
        <end position="222"/>
    </location>
</feature>
<dbReference type="Proteomes" id="UP000255165">
    <property type="component" value="Unassembled WGS sequence"/>
</dbReference>
<feature type="transmembrane region" description="Helical" evidence="1">
    <location>
        <begin position="318"/>
        <end position="336"/>
    </location>
</feature>
<feature type="transmembrane region" description="Helical" evidence="1">
    <location>
        <begin position="270"/>
        <end position="288"/>
    </location>
</feature>
<name>A0A370P2R0_9BURK</name>
<accession>A0A370P2R0</accession>
<comment type="caution">
    <text evidence="2">The sequence shown here is derived from an EMBL/GenBank/DDBJ whole genome shotgun (WGS) entry which is preliminary data.</text>
</comment>
<organism evidence="2 3">
    <name type="scientific">Cupriavidus lacunae</name>
    <dbReference type="NCBI Taxonomy" id="2666307"/>
    <lineage>
        <taxon>Bacteria</taxon>
        <taxon>Pseudomonadati</taxon>
        <taxon>Pseudomonadota</taxon>
        <taxon>Betaproteobacteria</taxon>
        <taxon>Burkholderiales</taxon>
        <taxon>Burkholderiaceae</taxon>
        <taxon>Cupriavidus</taxon>
    </lineage>
</organism>
<reference evidence="2 3" key="1">
    <citation type="submission" date="2018-06" db="EMBL/GenBank/DDBJ databases">
        <authorList>
            <person name="Feng T."/>
            <person name="Jeon C.O."/>
        </authorList>
    </citation>
    <scope>NUCLEOTIDE SEQUENCE [LARGE SCALE GENOMIC DNA]</scope>
    <source>
        <strain evidence="2 3">S23</strain>
    </source>
</reference>
<feature type="transmembrane region" description="Helical" evidence="1">
    <location>
        <begin position="163"/>
        <end position="187"/>
    </location>
</feature>
<dbReference type="RefSeq" id="WP_115012782.1">
    <property type="nucleotide sequence ID" value="NZ_QKWJ01000001.1"/>
</dbReference>
<feature type="transmembrane region" description="Helical" evidence="1">
    <location>
        <begin position="79"/>
        <end position="102"/>
    </location>
</feature>
<protein>
    <recommendedName>
        <fullName evidence="4">EpsG family protein</fullName>
    </recommendedName>
</protein>
<dbReference type="InterPro" id="IPR049458">
    <property type="entry name" value="EpsG-like"/>
</dbReference>
<evidence type="ECO:0000313" key="3">
    <source>
        <dbReference type="Proteomes" id="UP000255165"/>
    </source>
</evidence>
<evidence type="ECO:0008006" key="4">
    <source>
        <dbReference type="Google" id="ProtNLM"/>
    </source>
</evidence>
<keyword evidence="1" id="KW-1133">Transmembrane helix</keyword>
<gene>
    <name evidence="2" type="ORF">DN412_00870</name>
</gene>
<keyword evidence="1" id="KW-0472">Membrane</keyword>
<feature type="transmembrane region" description="Helical" evidence="1">
    <location>
        <begin position="234"/>
        <end position="258"/>
    </location>
</feature>
<evidence type="ECO:0000313" key="2">
    <source>
        <dbReference type="EMBL" id="RDK12133.1"/>
    </source>
</evidence>
<keyword evidence="3" id="KW-1185">Reference proteome</keyword>